<keyword evidence="7" id="KW-1185">Reference proteome</keyword>
<dbReference type="PROSITE" id="PS51078">
    <property type="entry name" value="ICLR_ED"/>
    <property type="match status" value="1"/>
</dbReference>
<feature type="domain" description="HTH iclR-type" evidence="4">
    <location>
        <begin position="4"/>
        <end position="65"/>
    </location>
</feature>
<dbReference type="InterPro" id="IPR005471">
    <property type="entry name" value="Tscrpt_reg_IclR_N"/>
</dbReference>
<evidence type="ECO:0000256" key="1">
    <source>
        <dbReference type="ARBA" id="ARBA00023015"/>
    </source>
</evidence>
<dbReference type="PROSITE" id="PS51077">
    <property type="entry name" value="HTH_ICLR"/>
    <property type="match status" value="1"/>
</dbReference>
<proteinExistence type="predicted"/>
<dbReference type="PANTHER" id="PTHR30136:SF24">
    <property type="entry name" value="HTH-TYPE TRANSCRIPTIONAL REPRESSOR ALLR"/>
    <property type="match status" value="1"/>
</dbReference>
<dbReference type="PANTHER" id="PTHR30136">
    <property type="entry name" value="HELIX-TURN-HELIX TRANSCRIPTIONAL REGULATOR, ICLR FAMILY"/>
    <property type="match status" value="1"/>
</dbReference>
<dbReference type="RefSeq" id="WP_132125791.1">
    <property type="nucleotide sequence ID" value="NZ_SLWS01000018.1"/>
</dbReference>
<dbReference type="Gene3D" id="3.30.450.40">
    <property type="match status" value="1"/>
</dbReference>
<organism evidence="6 7">
    <name type="scientific">Actinocrispum wychmicini</name>
    <dbReference type="NCBI Taxonomy" id="1213861"/>
    <lineage>
        <taxon>Bacteria</taxon>
        <taxon>Bacillati</taxon>
        <taxon>Actinomycetota</taxon>
        <taxon>Actinomycetes</taxon>
        <taxon>Pseudonocardiales</taxon>
        <taxon>Pseudonocardiaceae</taxon>
        <taxon>Actinocrispum</taxon>
    </lineage>
</organism>
<dbReference type="SUPFAM" id="SSF55781">
    <property type="entry name" value="GAF domain-like"/>
    <property type="match status" value="1"/>
</dbReference>
<feature type="domain" description="IclR-ED" evidence="5">
    <location>
        <begin position="66"/>
        <end position="244"/>
    </location>
</feature>
<protein>
    <submittedName>
        <fullName evidence="6">IclR family transcriptional regulator</fullName>
    </submittedName>
</protein>
<keyword evidence="2" id="KW-0238">DNA-binding</keyword>
<dbReference type="AlphaFoldDB" id="A0A4R2ING3"/>
<evidence type="ECO:0000259" key="5">
    <source>
        <dbReference type="PROSITE" id="PS51078"/>
    </source>
</evidence>
<evidence type="ECO:0000259" key="4">
    <source>
        <dbReference type="PROSITE" id="PS51077"/>
    </source>
</evidence>
<evidence type="ECO:0000256" key="3">
    <source>
        <dbReference type="ARBA" id="ARBA00023163"/>
    </source>
</evidence>
<comment type="caution">
    <text evidence="6">The sequence shown here is derived from an EMBL/GenBank/DDBJ whole genome shotgun (WGS) entry which is preliminary data.</text>
</comment>
<keyword evidence="1" id="KW-0805">Transcription regulation</keyword>
<evidence type="ECO:0000313" key="6">
    <source>
        <dbReference type="EMBL" id="TCO46663.1"/>
    </source>
</evidence>
<keyword evidence="3" id="KW-0804">Transcription</keyword>
<dbReference type="Proteomes" id="UP000295680">
    <property type="component" value="Unassembled WGS sequence"/>
</dbReference>
<evidence type="ECO:0000313" key="7">
    <source>
        <dbReference type="Proteomes" id="UP000295680"/>
    </source>
</evidence>
<dbReference type="InterPro" id="IPR050707">
    <property type="entry name" value="HTH_MetabolicPath_Reg"/>
</dbReference>
<reference evidence="6 7" key="1">
    <citation type="submission" date="2019-03" db="EMBL/GenBank/DDBJ databases">
        <title>Genomic Encyclopedia of Type Strains, Phase IV (KMG-IV): sequencing the most valuable type-strain genomes for metagenomic binning, comparative biology and taxonomic classification.</title>
        <authorList>
            <person name="Goeker M."/>
        </authorList>
    </citation>
    <scope>NUCLEOTIDE SEQUENCE [LARGE SCALE GENOMIC DNA]</scope>
    <source>
        <strain evidence="6 7">DSM 45934</strain>
    </source>
</reference>
<dbReference type="Pfam" id="PF09339">
    <property type="entry name" value="HTH_IclR"/>
    <property type="match status" value="1"/>
</dbReference>
<name>A0A4R2ING3_9PSEU</name>
<dbReference type="InterPro" id="IPR036388">
    <property type="entry name" value="WH-like_DNA-bd_sf"/>
</dbReference>
<sequence>MTSQSVASRVFRLLDSFTASRPALSLSELSAAAHLPLSTTHRLVAELITWGGLTRGADGRYRIGLRLLEIGSLSPGSLSLRERAMPFLEDLYEATRQNVQLAVRDGLEVVYVERISARGAVNILTRVGSRMPLHATGVGLVLLAHADPDVRERVFAAPLERYTEMTITTTTRLREALAAARRDGYVVSDRQLEMITKSIAAPIRDANNGVIAALSIVVPVETDSRTLIPVVRAAGHGISRAMGWRPTHS</sequence>
<dbReference type="InterPro" id="IPR036390">
    <property type="entry name" value="WH_DNA-bd_sf"/>
</dbReference>
<dbReference type="OrthoDB" id="60629at2"/>
<dbReference type="Pfam" id="PF01614">
    <property type="entry name" value="IclR_C"/>
    <property type="match status" value="1"/>
</dbReference>
<dbReference type="SMART" id="SM00346">
    <property type="entry name" value="HTH_ICLR"/>
    <property type="match status" value="1"/>
</dbReference>
<dbReference type="GO" id="GO:0045892">
    <property type="term" value="P:negative regulation of DNA-templated transcription"/>
    <property type="evidence" value="ECO:0007669"/>
    <property type="project" value="TreeGrafter"/>
</dbReference>
<evidence type="ECO:0000256" key="2">
    <source>
        <dbReference type="ARBA" id="ARBA00023125"/>
    </source>
</evidence>
<dbReference type="InterPro" id="IPR014757">
    <property type="entry name" value="Tscrpt_reg_IclR_C"/>
</dbReference>
<accession>A0A4R2ING3</accession>
<dbReference type="SUPFAM" id="SSF46785">
    <property type="entry name" value="Winged helix' DNA-binding domain"/>
    <property type="match status" value="1"/>
</dbReference>
<dbReference type="Gene3D" id="1.10.10.10">
    <property type="entry name" value="Winged helix-like DNA-binding domain superfamily/Winged helix DNA-binding domain"/>
    <property type="match status" value="1"/>
</dbReference>
<dbReference type="GO" id="GO:0003677">
    <property type="term" value="F:DNA binding"/>
    <property type="evidence" value="ECO:0007669"/>
    <property type="project" value="UniProtKB-KW"/>
</dbReference>
<dbReference type="InterPro" id="IPR029016">
    <property type="entry name" value="GAF-like_dom_sf"/>
</dbReference>
<dbReference type="EMBL" id="SLWS01000018">
    <property type="protein sequence ID" value="TCO46663.1"/>
    <property type="molecule type" value="Genomic_DNA"/>
</dbReference>
<gene>
    <name evidence="6" type="ORF">EV192_11858</name>
</gene>
<dbReference type="GO" id="GO:0003700">
    <property type="term" value="F:DNA-binding transcription factor activity"/>
    <property type="evidence" value="ECO:0007669"/>
    <property type="project" value="TreeGrafter"/>
</dbReference>